<organism evidence="1 2">
    <name type="scientific">Fodinibius halophilus</name>
    <dbReference type="NCBI Taxonomy" id="1736908"/>
    <lineage>
        <taxon>Bacteria</taxon>
        <taxon>Pseudomonadati</taxon>
        <taxon>Balneolota</taxon>
        <taxon>Balneolia</taxon>
        <taxon>Balneolales</taxon>
        <taxon>Balneolaceae</taxon>
        <taxon>Fodinibius</taxon>
    </lineage>
</organism>
<protein>
    <submittedName>
        <fullName evidence="1">6-bladed beta-propeller</fullName>
    </submittedName>
</protein>
<gene>
    <name evidence="1" type="ORF">G3569_17925</name>
</gene>
<dbReference type="Gene3D" id="2.120.10.30">
    <property type="entry name" value="TolB, C-terminal domain"/>
    <property type="match status" value="1"/>
</dbReference>
<sequence length="415" mass="47306">MQYSQRLLLSILLCFTLFQCSNNSTSERPEYIRILDDIPQDIQEVKNLTILPGDAKPTHSIELIPEQTFGKSGEPYLTQVLECAIDDKGKVIITNGRKNSNEFPFLYRVYAYNADGSYHTQIGATGKGPGEYGMILGVQAVAGKVFVLDYTSQRLNIYNTDDYSFERSILIERLNIRDHEAVQDLEFGYFKVRSDGNFLIMFKEPNSGTDRPVYTYLLMDVHGNALDFAPLVFPSNLNAMKSNSRVPNAFRPLPFMGETITALSDENAIYSVWTQDFLIKKYDARGNYQSAIYYPVTGSSFDLSEYTEQSSYTRGDVMNTLEIVDEKLPESNPAIADMKIDDENRIWVAVPTGVQSEIYEWWILKESGELLAKLRLARDQPIYDIKNGYLYSKKTNKETGTEYAVKYRIELAKNN</sequence>
<dbReference type="Pfam" id="PF17170">
    <property type="entry name" value="DUF5128"/>
    <property type="match status" value="1"/>
</dbReference>
<dbReference type="AlphaFoldDB" id="A0A6M1TCX0"/>
<dbReference type="Proteomes" id="UP000479132">
    <property type="component" value="Unassembled WGS sequence"/>
</dbReference>
<dbReference type="EMBL" id="JAALLS010000046">
    <property type="protein sequence ID" value="NGP90243.1"/>
    <property type="molecule type" value="Genomic_DNA"/>
</dbReference>
<accession>A0A6M1TCX0</accession>
<name>A0A6M1TCX0_9BACT</name>
<evidence type="ECO:0000313" key="2">
    <source>
        <dbReference type="Proteomes" id="UP000479132"/>
    </source>
</evidence>
<reference evidence="1 2" key="1">
    <citation type="submission" date="2020-02" db="EMBL/GenBank/DDBJ databases">
        <title>Aliifodinibius halophilus 2W32, complete genome.</title>
        <authorList>
            <person name="Li Y."/>
            <person name="Wu S."/>
        </authorList>
    </citation>
    <scope>NUCLEOTIDE SEQUENCE [LARGE SCALE GENOMIC DNA]</scope>
    <source>
        <strain evidence="1 2">2W32</strain>
    </source>
</reference>
<proteinExistence type="predicted"/>
<comment type="caution">
    <text evidence="1">The sequence shown here is derived from an EMBL/GenBank/DDBJ whole genome shotgun (WGS) entry which is preliminary data.</text>
</comment>
<dbReference type="SUPFAM" id="SSF101898">
    <property type="entry name" value="NHL repeat"/>
    <property type="match status" value="1"/>
</dbReference>
<dbReference type="InterPro" id="IPR011042">
    <property type="entry name" value="6-blade_b-propeller_TolB-like"/>
</dbReference>
<keyword evidence="2" id="KW-1185">Reference proteome</keyword>
<evidence type="ECO:0000313" key="1">
    <source>
        <dbReference type="EMBL" id="NGP90243.1"/>
    </source>
</evidence>